<dbReference type="FunFam" id="2.130.10.10:FF:001423">
    <property type="entry name" value="Damaged DNA binding protein"/>
    <property type="match status" value="1"/>
</dbReference>
<dbReference type="Gene3D" id="2.130.10.10">
    <property type="entry name" value="YVTN repeat-like/Quinoprotein amine dehydrogenase"/>
    <property type="match status" value="3"/>
</dbReference>
<dbReference type="InterPro" id="IPR036322">
    <property type="entry name" value="WD40_repeat_dom_sf"/>
</dbReference>
<dbReference type="InterPro" id="IPR004871">
    <property type="entry name" value="RSE1/DDB1/CPSF1_C"/>
</dbReference>
<accession>A0A5K1UKE0</accession>
<dbReference type="VEuPathDB" id="AmoebaDB:KM1_218650"/>
<dbReference type="VEuPathDB" id="AmoebaDB:EHI7A_139220"/>
<dbReference type="Gene3D" id="1.10.150.910">
    <property type="match status" value="1"/>
</dbReference>
<evidence type="ECO:0000259" key="4">
    <source>
        <dbReference type="Pfam" id="PF10433"/>
    </source>
</evidence>
<dbReference type="FunFam" id="2.130.10.10:FF:001425">
    <property type="entry name" value="Damaged DNA binding protein"/>
    <property type="match status" value="1"/>
</dbReference>
<dbReference type="GO" id="GO:0003676">
    <property type="term" value="F:nucleic acid binding"/>
    <property type="evidence" value="ECO:0007669"/>
    <property type="project" value="InterPro"/>
</dbReference>
<dbReference type="InterPro" id="IPR058543">
    <property type="entry name" value="Beta-prop_RSE1/DDB1/CPSF1_2nd"/>
</dbReference>
<dbReference type="Pfam" id="PF23726">
    <property type="entry name" value="Beta-prop_RSE1_2nd"/>
    <property type="match status" value="1"/>
</dbReference>
<dbReference type="InterPro" id="IPR015943">
    <property type="entry name" value="WD40/YVTN_repeat-like_dom_sf"/>
</dbReference>
<dbReference type="InterPro" id="IPR018846">
    <property type="entry name" value="Beta-prop_RSE1/DDB1/CPSF1_1st"/>
</dbReference>
<evidence type="ECO:0000256" key="1">
    <source>
        <dbReference type="ARBA" id="ARBA00004123"/>
    </source>
</evidence>
<protein>
    <submittedName>
        <fullName evidence="6">DNA damage-binding protein putative</fullName>
    </submittedName>
</protein>
<keyword evidence="2" id="KW-0539">Nucleus</keyword>
<dbReference type="VEuPathDB" id="AmoebaDB:EHI8A_154560"/>
<comment type="caution">
    <text evidence="6">The sequence shown here is derived from an EMBL/GenBank/DDBJ whole genome shotgun (WGS) entry which is preliminary data.</text>
</comment>
<gene>
    <name evidence="6" type="ORF">CL6EHI_194860</name>
</gene>
<dbReference type="Pfam" id="PF10433">
    <property type="entry name" value="Beta-prop_RSE1_1st"/>
    <property type="match status" value="1"/>
</dbReference>
<feature type="domain" description="RSE1/DDB1/CPSF1 C-terminal" evidence="3">
    <location>
        <begin position="738"/>
        <end position="1055"/>
    </location>
</feature>
<dbReference type="InterPro" id="IPR050358">
    <property type="entry name" value="RSE1/DDB1/CFT1"/>
</dbReference>
<dbReference type="PANTHER" id="PTHR10644">
    <property type="entry name" value="DNA REPAIR/RNA PROCESSING CPSF FAMILY"/>
    <property type="match status" value="1"/>
</dbReference>
<dbReference type="VEuPathDB" id="AmoebaDB:EHI_194860"/>
<dbReference type="SUPFAM" id="SSF50978">
    <property type="entry name" value="WD40 repeat-like"/>
    <property type="match status" value="1"/>
</dbReference>
<proteinExistence type="predicted"/>
<name>A0A5K1UKE0_ENTHI</name>
<dbReference type="GO" id="GO:0005634">
    <property type="term" value="C:nucleus"/>
    <property type="evidence" value="ECO:0007669"/>
    <property type="project" value="UniProtKB-SubCell"/>
</dbReference>
<dbReference type="Pfam" id="PF03178">
    <property type="entry name" value="CPSF_A"/>
    <property type="match status" value="1"/>
</dbReference>
<organism evidence="6 7">
    <name type="scientific">Entamoeba histolytica</name>
    <dbReference type="NCBI Taxonomy" id="5759"/>
    <lineage>
        <taxon>Eukaryota</taxon>
        <taxon>Amoebozoa</taxon>
        <taxon>Evosea</taxon>
        <taxon>Archamoebae</taxon>
        <taxon>Mastigamoebida</taxon>
        <taxon>Entamoebidae</taxon>
        <taxon>Entamoeba</taxon>
    </lineage>
</organism>
<evidence type="ECO:0000313" key="7">
    <source>
        <dbReference type="Proteomes" id="UP000078387"/>
    </source>
</evidence>
<dbReference type="AlphaFoldDB" id="A0A5K1UKE0"/>
<evidence type="ECO:0000259" key="3">
    <source>
        <dbReference type="Pfam" id="PF03178"/>
    </source>
</evidence>
<evidence type="ECO:0000313" key="6">
    <source>
        <dbReference type="EMBL" id="GAT96069.1"/>
    </source>
</evidence>
<feature type="domain" description="RSE1/DDB1/CPSF1 first beta-propeller" evidence="4">
    <location>
        <begin position="16"/>
        <end position="340"/>
    </location>
</feature>
<dbReference type="Proteomes" id="UP000078387">
    <property type="component" value="Unassembled WGS sequence"/>
</dbReference>
<evidence type="ECO:0000259" key="5">
    <source>
        <dbReference type="Pfam" id="PF23726"/>
    </source>
</evidence>
<dbReference type="EMBL" id="BDEQ01000001">
    <property type="protein sequence ID" value="GAT96069.1"/>
    <property type="molecule type" value="Genomic_DNA"/>
</dbReference>
<sequence length="1088" mass="123835">MVDRKFYLTTVAPSTSITHALVAKLNQPDEQYLVIVKNTIVDVYQLTTTGLDLIYTKQFPYSVSFVSKYQSKGKNSKDYLIFVTNNQQLIIAQLNDNKELSLVYSNNIEDRLGRTAFYGISGVVIGNSYLLLHLYNHLIKIVPLPREEENLPEAPFNLRIDEQRVVGLYCLQLDQKQVIAIHHEIKNDVKVITFYEFNIDSKTLSLYNKQIEDTSTIDLFIPYLGNEGYFKINSQIVSFVPNSSQISSVSMRPIHLETYCFLDEHRLLLSDNQGKMHLITLKENNNHEIELYYYPLEYQALTIPSTVLYLDNSVLFWGSKGGDSHLIKINEKGCEILETFENRGPILDMTAIHDEITNKDNLLMCCNTYQQGTLKLISSGVGIDIICQNEMKGITHLYQAEMGHKEYLIISYGDGSKVFESQQEVNQLRFNEIEIKGFNRKEETICSGIIEIGEMKESCFVQVTREEINIFDSEQLEFIQQIRFNKFISHSCIYDEKLYISQSNEINVLNENKEIKQVYSGENDISAFTIGKEGTEDVIGICYWDSNTMEIINMENGNKNHIREINGNIYGKSIEIINNQEGMYVVIGMGDGRVLVYQMEELMEIEGEIPKNYKVLDIGLSGIELKTLEINGMKYIMCLCDRPTLVSICKGKIKTLSVNCSEIVSIVPFKMKECMNSLVVATKENIIIGNIDEIQSIHTKSLSIGVFVSRIVVSKQENKALLLSSEIKELKEKRVETHSVKLIDFRKMEIEDSHELKENEHALSIEQIVIDENEMFVIGTAFAKPNEVEPSSGRILIVQIKDGRLEIIFEKDVNGAVYSMKTLLKKYLAMSIEKKLVVFEYQRVITNGEFEVKLQEKGSCNVKLIGLYVKTLGNKILVGDLMKSISVYSFDNNGNNKNCLTEVSRDFYASYTTAIEFVDEDCYLSSDSNSNILIFNTNSTGNESERFRLNNCAHIHVGECINVMCKGSIAPTHSTYETVQKKCILFGGVTGYIGGICEIPNEIYDVLIKVQNQILLQMKGIVECTTPDDWKKVIDDWKRMPSSNIIDGSIVESYLEMSKEKQCEIAHLSGVNEEQISGIIENMISLFH</sequence>
<dbReference type="OMA" id="ITTRIDI"/>
<reference evidence="6 7" key="1">
    <citation type="submission" date="2016-05" db="EMBL/GenBank/DDBJ databases">
        <title>First whole genome sequencing of Entamoeba histolytica HM1:IMSS-clone-6.</title>
        <authorList>
            <person name="Mukherjee Avik.K."/>
            <person name="Izumyama S."/>
            <person name="Nakada-Tsukui K."/>
            <person name="Nozaki T."/>
        </authorList>
    </citation>
    <scope>NUCLEOTIDE SEQUENCE [LARGE SCALE GENOMIC DNA]</scope>
    <source>
        <strain evidence="6 7">HM1:IMSS clone 6</strain>
    </source>
</reference>
<dbReference type="VEuPathDB" id="AmoebaDB:EHI5A_167840"/>
<evidence type="ECO:0000256" key="2">
    <source>
        <dbReference type="ARBA" id="ARBA00023242"/>
    </source>
</evidence>
<feature type="domain" description="RSE1/DDB1/CPSF1 second beta-propeller" evidence="5">
    <location>
        <begin position="387"/>
        <end position="691"/>
    </location>
</feature>
<comment type="subcellular location">
    <subcellularLocation>
        <location evidence="1">Nucleus</location>
    </subcellularLocation>
</comment>